<accession>A0ABY5VLV9</accession>
<dbReference type="SUPFAM" id="SSF46689">
    <property type="entry name" value="Homeodomain-like"/>
    <property type="match status" value="2"/>
</dbReference>
<evidence type="ECO:0000256" key="3">
    <source>
        <dbReference type="ARBA" id="ARBA00023163"/>
    </source>
</evidence>
<organism evidence="5 6">
    <name type="scientific">Ruminococcus gauvreauii</name>
    <dbReference type="NCBI Taxonomy" id="438033"/>
    <lineage>
        <taxon>Bacteria</taxon>
        <taxon>Bacillati</taxon>
        <taxon>Bacillota</taxon>
        <taxon>Clostridia</taxon>
        <taxon>Eubacteriales</taxon>
        <taxon>Oscillospiraceae</taxon>
        <taxon>Ruminococcus</taxon>
    </lineage>
</organism>
<dbReference type="PANTHER" id="PTHR43280">
    <property type="entry name" value="ARAC-FAMILY TRANSCRIPTIONAL REGULATOR"/>
    <property type="match status" value="1"/>
</dbReference>
<dbReference type="Pfam" id="PF07883">
    <property type="entry name" value="Cupin_2"/>
    <property type="match status" value="1"/>
</dbReference>
<dbReference type="Proteomes" id="UP001060164">
    <property type="component" value="Chromosome"/>
</dbReference>
<evidence type="ECO:0000313" key="6">
    <source>
        <dbReference type="Proteomes" id="UP001060164"/>
    </source>
</evidence>
<dbReference type="PROSITE" id="PS01124">
    <property type="entry name" value="HTH_ARAC_FAMILY_2"/>
    <property type="match status" value="1"/>
</dbReference>
<evidence type="ECO:0000313" key="5">
    <source>
        <dbReference type="EMBL" id="UWP61186.1"/>
    </source>
</evidence>
<sequence>MEHKTVQMDENLLEKVKYPTGSLPVFFDEDYFNDYMNGEFNYHWHDSYEFAIVLRGEIEYYVHQAYDERESKIMREGDVVFVNSRALHMGRQTQPDSLMFCFLFPSYFFNMQPSDTVYQKNIMPVIRFPLPGLYFSHDDPSGKLISDKINRLYRLNPGELGYELQCIEIIYCIWRLLLTEVSKYKEFPEVPKRDRIQEQRARLMLSYVHDHYWEEITVDHIAESANISRRECFRCFKEIVKKTPAEYLCEYRLSQAAQLLTGTDKTIMDICLSCGFNSPSYMGKLFKEKCGMSPGEYRELSGRTSI</sequence>
<protein>
    <submittedName>
        <fullName evidence="5">AraC family transcriptional regulator</fullName>
    </submittedName>
</protein>
<dbReference type="Pfam" id="PF12833">
    <property type="entry name" value="HTH_18"/>
    <property type="match status" value="1"/>
</dbReference>
<dbReference type="PANTHER" id="PTHR43280:SF28">
    <property type="entry name" value="HTH-TYPE TRANSCRIPTIONAL ACTIVATOR RHAS"/>
    <property type="match status" value="1"/>
</dbReference>
<gene>
    <name evidence="5" type="ORF">NQ502_09245</name>
</gene>
<evidence type="ECO:0000256" key="1">
    <source>
        <dbReference type="ARBA" id="ARBA00023015"/>
    </source>
</evidence>
<evidence type="ECO:0000259" key="4">
    <source>
        <dbReference type="PROSITE" id="PS01124"/>
    </source>
</evidence>
<dbReference type="RefSeq" id="WP_028527672.1">
    <property type="nucleotide sequence ID" value="NZ_CABLBR010000004.1"/>
</dbReference>
<dbReference type="InterPro" id="IPR018060">
    <property type="entry name" value="HTH_AraC"/>
</dbReference>
<keyword evidence="3" id="KW-0804">Transcription</keyword>
<dbReference type="EMBL" id="CP102290">
    <property type="protein sequence ID" value="UWP61186.1"/>
    <property type="molecule type" value="Genomic_DNA"/>
</dbReference>
<keyword evidence="1" id="KW-0805">Transcription regulation</keyword>
<dbReference type="InterPro" id="IPR009057">
    <property type="entry name" value="Homeodomain-like_sf"/>
</dbReference>
<dbReference type="CDD" id="cd02208">
    <property type="entry name" value="cupin_RmlC-like"/>
    <property type="match status" value="1"/>
</dbReference>
<dbReference type="Gene3D" id="2.60.120.10">
    <property type="entry name" value="Jelly Rolls"/>
    <property type="match status" value="1"/>
</dbReference>
<reference evidence="5" key="1">
    <citation type="journal article" date="2022" name="Cell">
        <title>Design, construction, and in vivo augmentation of a complex gut microbiome.</title>
        <authorList>
            <person name="Cheng A.G."/>
            <person name="Ho P.Y."/>
            <person name="Aranda-Diaz A."/>
            <person name="Jain S."/>
            <person name="Yu F.B."/>
            <person name="Meng X."/>
            <person name="Wang M."/>
            <person name="Iakiviak M."/>
            <person name="Nagashima K."/>
            <person name="Zhao A."/>
            <person name="Murugkar P."/>
            <person name="Patil A."/>
            <person name="Atabakhsh K."/>
            <person name="Weakley A."/>
            <person name="Yan J."/>
            <person name="Brumbaugh A.R."/>
            <person name="Higginbottom S."/>
            <person name="Dimas A."/>
            <person name="Shiver A.L."/>
            <person name="Deutschbauer A."/>
            <person name="Neff N."/>
            <person name="Sonnenburg J.L."/>
            <person name="Huang K.C."/>
            <person name="Fischbach M.A."/>
        </authorList>
    </citation>
    <scope>NUCLEOTIDE SEQUENCE</scope>
    <source>
        <strain evidence="5">DSM 19829</strain>
    </source>
</reference>
<name>A0ABY5VLV9_9FIRM</name>
<proteinExistence type="predicted"/>
<evidence type="ECO:0000256" key="2">
    <source>
        <dbReference type="ARBA" id="ARBA00023125"/>
    </source>
</evidence>
<keyword evidence="2" id="KW-0238">DNA-binding</keyword>
<dbReference type="SMART" id="SM00342">
    <property type="entry name" value="HTH_ARAC"/>
    <property type="match status" value="1"/>
</dbReference>
<keyword evidence="6" id="KW-1185">Reference proteome</keyword>
<dbReference type="InterPro" id="IPR013096">
    <property type="entry name" value="Cupin_2"/>
</dbReference>
<dbReference type="InterPro" id="IPR014710">
    <property type="entry name" value="RmlC-like_jellyroll"/>
</dbReference>
<dbReference type="Gene3D" id="1.10.10.60">
    <property type="entry name" value="Homeodomain-like"/>
    <property type="match status" value="2"/>
</dbReference>
<dbReference type="SUPFAM" id="SSF51182">
    <property type="entry name" value="RmlC-like cupins"/>
    <property type="match status" value="1"/>
</dbReference>
<feature type="domain" description="HTH araC/xylS-type" evidence="4">
    <location>
        <begin position="202"/>
        <end position="300"/>
    </location>
</feature>
<dbReference type="InterPro" id="IPR011051">
    <property type="entry name" value="RmlC_Cupin_sf"/>
</dbReference>